<reference evidence="10 11" key="1">
    <citation type="journal article" date="2011" name="Int. J. Syst. Evol. Microbiol.">
        <title>Description of Undibacterium oligocarboniphilum sp. nov., isolated from purified water, and Undibacterium pigrum strain CCUG 49012 as the type strain of Undibacterium parvum sp. nov., and emended descriptions of the genus Undibacterium and the species Undibacterium pigrum.</title>
        <authorList>
            <person name="Eder W."/>
            <person name="Wanner G."/>
            <person name="Ludwig W."/>
            <person name="Busse H.J."/>
            <person name="Ziemke-Kageler F."/>
            <person name="Lang E."/>
        </authorList>
    </citation>
    <scope>NUCLEOTIDE SEQUENCE [LARGE SCALE GENOMIC DNA]</scope>
    <source>
        <strain evidence="10 11">DSM 23061</strain>
    </source>
</reference>
<dbReference type="InterPro" id="IPR012675">
    <property type="entry name" value="Beta-grasp_dom_sf"/>
</dbReference>
<dbReference type="InterPro" id="IPR001041">
    <property type="entry name" value="2Fe-2S_ferredoxin-type"/>
</dbReference>
<dbReference type="SUPFAM" id="SSF54292">
    <property type="entry name" value="2Fe-2S ferredoxin-like"/>
    <property type="match status" value="1"/>
</dbReference>
<keyword evidence="4" id="KW-0479">Metal-binding</keyword>
<protein>
    <submittedName>
        <fullName evidence="10">2Fe-2S iron-sulfur cluster binding domain-containing protein</fullName>
    </submittedName>
</protein>
<evidence type="ECO:0000313" key="11">
    <source>
        <dbReference type="Proteomes" id="UP000275663"/>
    </source>
</evidence>
<keyword evidence="6" id="KW-0408">Iron</keyword>
<feature type="domain" description="2Fe-2S ferredoxin-type" evidence="9">
    <location>
        <begin position="4"/>
        <end position="95"/>
    </location>
</feature>
<evidence type="ECO:0000256" key="1">
    <source>
        <dbReference type="ARBA" id="ARBA00007874"/>
    </source>
</evidence>
<dbReference type="OrthoDB" id="9806195at2"/>
<accession>A0A3Q9BP66</accession>
<comment type="cofactor">
    <cofactor evidence="8">
        <name>[2Fe-2S] cluster</name>
        <dbReference type="ChEBI" id="CHEBI:190135"/>
    </cofactor>
</comment>
<dbReference type="Gene3D" id="3.10.20.30">
    <property type="match status" value="1"/>
</dbReference>
<dbReference type="Proteomes" id="UP000275663">
    <property type="component" value="Chromosome"/>
</dbReference>
<keyword evidence="11" id="KW-1185">Reference proteome</keyword>
<dbReference type="PANTHER" id="PTHR43112">
    <property type="entry name" value="FERREDOXIN"/>
    <property type="match status" value="1"/>
</dbReference>
<dbReference type="CDD" id="cd00207">
    <property type="entry name" value="fer2"/>
    <property type="match status" value="1"/>
</dbReference>
<keyword evidence="2" id="KW-0813">Transport</keyword>
<name>A0A3Q9BP66_9BURK</name>
<evidence type="ECO:0000313" key="10">
    <source>
        <dbReference type="EMBL" id="AZP10659.1"/>
    </source>
</evidence>
<keyword evidence="3" id="KW-0001">2Fe-2S</keyword>
<dbReference type="PANTHER" id="PTHR43112:SF3">
    <property type="entry name" value="FERREDOXIN-2, CHLOROPLASTIC"/>
    <property type="match status" value="1"/>
</dbReference>
<evidence type="ECO:0000256" key="6">
    <source>
        <dbReference type="ARBA" id="ARBA00023004"/>
    </source>
</evidence>
<dbReference type="Pfam" id="PF00111">
    <property type="entry name" value="Fer2"/>
    <property type="match status" value="1"/>
</dbReference>
<proteinExistence type="inferred from homology"/>
<evidence type="ECO:0000256" key="3">
    <source>
        <dbReference type="ARBA" id="ARBA00022714"/>
    </source>
</evidence>
<organism evidence="10 11">
    <name type="scientific">Undibacterium parvum</name>
    <dbReference type="NCBI Taxonomy" id="401471"/>
    <lineage>
        <taxon>Bacteria</taxon>
        <taxon>Pseudomonadati</taxon>
        <taxon>Pseudomonadota</taxon>
        <taxon>Betaproteobacteria</taxon>
        <taxon>Burkholderiales</taxon>
        <taxon>Oxalobacteraceae</taxon>
        <taxon>Undibacterium</taxon>
    </lineage>
</organism>
<dbReference type="PROSITE" id="PS51085">
    <property type="entry name" value="2FE2S_FER_2"/>
    <property type="match status" value="1"/>
</dbReference>
<dbReference type="KEGG" id="upv:EJN92_00600"/>
<evidence type="ECO:0000256" key="2">
    <source>
        <dbReference type="ARBA" id="ARBA00022448"/>
    </source>
</evidence>
<dbReference type="EMBL" id="CP034464">
    <property type="protein sequence ID" value="AZP10659.1"/>
    <property type="molecule type" value="Genomic_DNA"/>
</dbReference>
<evidence type="ECO:0000256" key="7">
    <source>
        <dbReference type="ARBA" id="ARBA00023014"/>
    </source>
</evidence>
<dbReference type="AlphaFoldDB" id="A0A3Q9BP66"/>
<evidence type="ECO:0000259" key="9">
    <source>
        <dbReference type="PROSITE" id="PS51085"/>
    </source>
</evidence>
<evidence type="ECO:0000256" key="8">
    <source>
        <dbReference type="ARBA" id="ARBA00034078"/>
    </source>
</evidence>
<comment type="similarity">
    <text evidence="1">Belongs to the 2Fe2S plant-type ferredoxin family.</text>
</comment>
<dbReference type="InterPro" id="IPR036010">
    <property type="entry name" value="2Fe-2S_ferredoxin-like_sf"/>
</dbReference>
<gene>
    <name evidence="10" type="ORF">EJN92_00600</name>
</gene>
<keyword evidence="5" id="KW-0249">Electron transport</keyword>
<sequence length="106" mass="11597">MPNKEFTAKLNYQGWCFPLLSGFTVLESALRAGVSLPSSCRNGSCRTCMCQLLGGAVQHRIDWPSLSSDEKADAWILPCVAVPLDDLILDVPYAKKGVCVGAWFFL</sequence>
<dbReference type="GO" id="GO:0051537">
    <property type="term" value="F:2 iron, 2 sulfur cluster binding"/>
    <property type="evidence" value="ECO:0007669"/>
    <property type="project" value="UniProtKB-KW"/>
</dbReference>
<dbReference type="GO" id="GO:0046872">
    <property type="term" value="F:metal ion binding"/>
    <property type="evidence" value="ECO:0007669"/>
    <property type="project" value="UniProtKB-KW"/>
</dbReference>
<keyword evidence="7" id="KW-0411">Iron-sulfur</keyword>
<evidence type="ECO:0000256" key="4">
    <source>
        <dbReference type="ARBA" id="ARBA00022723"/>
    </source>
</evidence>
<dbReference type="RefSeq" id="WP_126126058.1">
    <property type="nucleotide sequence ID" value="NZ_CP034464.1"/>
</dbReference>
<evidence type="ECO:0000256" key="5">
    <source>
        <dbReference type="ARBA" id="ARBA00022982"/>
    </source>
</evidence>